<dbReference type="OrthoDB" id="62952at2759"/>
<evidence type="ECO:0000313" key="2">
    <source>
        <dbReference type="EMBL" id="OCL01553.1"/>
    </source>
</evidence>
<sequence length="295" mass="31511">MFRVIASAHAAHMTSVCFRIREKDLRLWTGYLDSSSPVRSLRHDLPKLKSLWVFLRCGVWTTPALVFQGAHAHQQQQQQQQNHHQHHQQQQPQQQQQQHGGLGGGGGAGVGAGVGVAGAPGGHMQGGGVGGPQSNNNNHANTNTNGNTNGNINGSNNIPPPPPLPPQPPALPPGAAAVVALGPQGGLPPPPAPPALPPVMLHPPGQADLLDRFFRWERDQGLENLCLSLQGKTGDAEVKVVCIQRLLRQDVRTLAHNYPDELILDPQGDARTRFKRVSGVEVSLELSAMDLVPPA</sequence>
<feature type="compositionally biased region" description="Low complexity" evidence="1">
    <location>
        <begin position="71"/>
        <end position="99"/>
    </location>
</feature>
<feature type="region of interest" description="Disordered" evidence="1">
    <location>
        <begin position="71"/>
        <end position="197"/>
    </location>
</feature>
<name>A0A8E2EN59_9PEZI</name>
<evidence type="ECO:0000256" key="1">
    <source>
        <dbReference type="SAM" id="MobiDB-lite"/>
    </source>
</evidence>
<proteinExistence type="predicted"/>
<feature type="compositionally biased region" description="Low complexity" evidence="1">
    <location>
        <begin position="132"/>
        <end position="157"/>
    </location>
</feature>
<dbReference type="AlphaFoldDB" id="A0A8E2EN59"/>
<gene>
    <name evidence="2" type="ORF">AOQ84DRAFT_357820</name>
</gene>
<organism evidence="2 3">
    <name type="scientific">Glonium stellatum</name>
    <dbReference type="NCBI Taxonomy" id="574774"/>
    <lineage>
        <taxon>Eukaryota</taxon>
        <taxon>Fungi</taxon>
        <taxon>Dikarya</taxon>
        <taxon>Ascomycota</taxon>
        <taxon>Pezizomycotina</taxon>
        <taxon>Dothideomycetes</taxon>
        <taxon>Pleosporomycetidae</taxon>
        <taxon>Gloniales</taxon>
        <taxon>Gloniaceae</taxon>
        <taxon>Glonium</taxon>
    </lineage>
</organism>
<accession>A0A8E2EN59</accession>
<protein>
    <submittedName>
        <fullName evidence="2">Uncharacterized protein</fullName>
    </submittedName>
</protein>
<feature type="compositionally biased region" description="Low complexity" evidence="1">
    <location>
        <begin position="173"/>
        <end position="182"/>
    </location>
</feature>
<dbReference type="EMBL" id="KV751112">
    <property type="protein sequence ID" value="OCL01553.1"/>
    <property type="molecule type" value="Genomic_DNA"/>
</dbReference>
<dbReference type="Proteomes" id="UP000250140">
    <property type="component" value="Unassembled WGS sequence"/>
</dbReference>
<feature type="compositionally biased region" description="Gly residues" evidence="1">
    <location>
        <begin position="100"/>
        <end position="131"/>
    </location>
</feature>
<evidence type="ECO:0000313" key="3">
    <source>
        <dbReference type="Proteomes" id="UP000250140"/>
    </source>
</evidence>
<keyword evidence="3" id="KW-1185">Reference proteome</keyword>
<feature type="compositionally biased region" description="Pro residues" evidence="1">
    <location>
        <begin position="186"/>
        <end position="197"/>
    </location>
</feature>
<reference evidence="2 3" key="1">
    <citation type="journal article" date="2016" name="Nat. Commun.">
        <title>Ectomycorrhizal ecology is imprinted in the genome of the dominant symbiotic fungus Cenococcum geophilum.</title>
        <authorList>
            <consortium name="DOE Joint Genome Institute"/>
            <person name="Peter M."/>
            <person name="Kohler A."/>
            <person name="Ohm R.A."/>
            <person name="Kuo A."/>
            <person name="Krutzmann J."/>
            <person name="Morin E."/>
            <person name="Arend M."/>
            <person name="Barry K.W."/>
            <person name="Binder M."/>
            <person name="Choi C."/>
            <person name="Clum A."/>
            <person name="Copeland A."/>
            <person name="Grisel N."/>
            <person name="Haridas S."/>
            <person name="Kipfer T."/>
            <person name="LaButti K."/>
            <person name="Lindquist E."/>
            <person name="Lipzen A."/>
            <person name="Maire R."/>
            <person name="Meier B."/>
            <person name="Mihaltcheva S."/>
            <person name="Molinier V."/>
            <person name="Murat C."/>
            <person name="Poggeler S."/>
            <person name="Quandt C.A."/>
            <person name="Sperisen C."/>
            <person name="Tritt A."/>
            <person name="Tisserant E."/>
            <person name="Crous P.W."/>
            <person name="Henrissat B."/>
            <person name="Nehls U."/>
            <person name="Egli S."/>
            <person name="Spatafora J.W."/>
            <person name="Grigoriev I.V."/>
            <person name="Martin F.M."/>
        </authorList>
    </citation>
    <scope>NUCLEOTIDE SEQUENCE [LARGE SCALE GENOMIC DNA]</scope>
    <source>
        <strain evidence="2 3">CBS 207.34</strain>
    </source>
</reference>
<feature type="compositionally biased region" description="Pro residues" evidence="1">
    <location>
        <begin position="158"/>
        <end position="172"/>
    </location>
</feature>